<accession>A0A8H4QPU9</accession>
<keyword evidence="3" id="KW-1185">Reference proteome</keyword>
<feature type="compositionally biased region" description="Low complexity" evidence="1">
    <location>
        <begin position="184"/>
        <end position="203"/>
    </location>
</feature>
<evidence type="ECO:0000313" key="3">
    <source>
        <dbReference type="Proteomes" id="UP000521872"/>
    </source>
</evidence>
<dbReference type="Proteomes" id="UP000521872">
    <property type="component" value="Unassembled WGS sequence"/>
</dbReference>
<organism evidence="2 3">
    <name type="scientific">Agrocybe pediades</name>
    <dbReference type="NCBI Taxonomy" id="84607"/>
    <lineage>
        <taxon>Eukaryota</taxon>
        <taxon>Fungi</taxon>
        <taxon>Dikarya</taxon>
        <taxon>Basidiomycota</taxon>
        <taxon>Agaricomycotina</taxon>
        <taxon>Agaricomycetes</taxon>
        <taxon>Agaricomycetidae</taxon>
        <taxon>Agaricales</taxon>
        <taxon>Agaricineae</taxon>
        <taxon>Strophariaceae</taxon>
        <taxon>Agrocybe</taxon>
    </lineage>
</organism>
<sequence length="329" mass="37416">MSTLQQNPTSLDQKQNRNLSKCPLSTQSTLSSNGAPRNLRLICDQIAVGNAGIQAHIRELSNAAAAITEGISALKAQLTRESHRFHAFRIVPASFLGRPMPVVSAGTVGLPSPARTAPMRASSEENRIGATYTPTKVKKRSSRANDEDEVDNSPRKRRRLPLDAYKQAYVKFRSQEDISTFKNPDSPSDPRLSPSLSPASTPTNYLQPKRPASPHPKSRPPSRMMPHTDWFYTKYDFRRKHWLFVRDRRATKKWKLIEEKEQKVIFGRDGNLQINLEQSCRAVDTTYEFQVVWRDYDVPYAGDDNVLTPSHPDYPEHLRSRPPPERRDT</sequence>
<reference evidence="2 3" key="1">
    <citation type="submission" date="2019-12" db="EMBL/GenBank/DDBJ databases">
        <authorList>
            <person name="Floudas D."/>
            <person name="Bentzer J."/>
            <person name="Ahren D."/>
            <person name="Johansson T."/>
            <person name="Persson P."/>
            <person name="Tunlid A."/>
        </authorList>
    </citation>
    <scope>NUCLEOTIDE SEQUENCE [LARGE SCALE GENOMIC DNA]</scope>
    <source>
        <strain evidence="2 3">CBS 102.39</strain>
    </source>
</reference>
<protein>
    <submittedName>
        <fullName evidence="2">Uncharacterized protein</fullName>
    </submittedName>
</protein>
<feature type="region of interest" description="Disordered" evidence="1">
    <location>
        <begin position="176"/>
        <end position="225"/>
    </location>
</feature>
<feature type="region of interest" description="Disordered" evidence="1">
    <location>
        <begin position="1"/>
        <end position="32"/>
    </location>
</feature>
<proteinExistence type="predicted"/>
<evidence type="ECO:0000256" key="1">
    <source>
        <dbReference type="SAM" id="MobiDB-lite"/>
    </source>
</evidence>
<dbReference type="AlphaFoldDB" id="A0A8H4QPU9"/>
<comment type="caution">
    <text evidence="2">The sequence shown here is derived from an EMBL/GenBank/DDBJ whole genome shotgun (WGS) entry which is preliminary data.</text>
</comment>
<gene>
    <name evidence="2" type="ORF">D9613_002523</name>
</gene>
<feature type="region of interest" description="Disordered" evidence="1">
    <location>
        <begin position="304"/>
        <end position="329"/>
    </location>
</feature>
<evidence type="ECO:0000313" key="2">
    <source>
        <dbReference type="EMBL" id="KAF4614799.1"/>
    </source>
</evidence>
<feature type="region of interest" description="Disordered" evidence="1">
    <location>
        <begin position="110"/>
        <end position="160"/>
    </location>
</feature>
<name>A0A8H4QPU9_9AGAR</name>
<dbReference type="EMBL" id="JAACJL010000044">
    <property type="protein sequence ID" value="KAF4614799.1"/>
    <property type="molecule type" value="Genomic_DNA"/>
</dbReference>
<feature type="compositionally biased region" description="Basic and acidic residues" evidence="1">
    <location>
        <begin position="313"/>
        <end position="329"/>
    </location>
</feature>